<evidence type="ECO:0000313" key="3">
    <source>
        <dbReference type="Proteomes" id="UP000540506"/>
    </source>
</evidence>
<dbReference type="EMBL" id="JACHJV010000001">
    <property type="protein sequence ID" value="MBB4923009.1"/>
    <property type="molecule type" value="Genomic_DNA"/>
</dbReference>
<evidence type="ECO:0000313" key="2">
    <source>
        <dbReference type="EMBL" id="MBB4923009.1"/>
    </source>
</evidence>
<reference evidence="2 3" key="1">
    <citation type="submission" date="2020-08" db="EMBL/GenBank/DDBJ databases">
        <title>Sequencing the genomes of 1000 actinobacteria strains.</title>
        <authorList>
            <person name="Klenk H.-P."/>
        </authorList>
    </citation>
    <scope>NUCLEOTIDE SEQUENCE [LARGE SCALE GENOMIC DNA]</scope>
    <source>
        <strain evidence="2 3">DSM 41654</strain>
    </source>
</reference>
<accession>A0A7W7VUU7</accession>
<keyword evidence="3" id="KW-1185">Reference proteome</keyword>
<proteinExistence type="predicted"/>
<name>A0A7W7VUU7_KITKI</name>
<comment type="caution">
    <text evidence="2">The sequence shown here is derived from an EMBL/GenBank/DDBJ whole genome shotgun (WGS) entry which is preliminary data.</text>
</comment>
<feature type="region of interest" description="Disordered" evidence="1">
    <location>
        <begin position="1"/>
        <end position="63"/>
    </location>
</feature>
<dbReference type="AlphaFoldDB" id="A0A7W7VUU7"/>
<gene>
    <name evidence="2" type="ORF">FHR34_002002</name>
</gene>
<dbReference type="Proteomes" id="UP000540506">
    <property type="component" value="Unassembled WGS sequence"/>
</dbReference>
<evidence type="ECO:0000256" key="1">
    <source>
        <dbReference type="SAM" id="MobiDB-lite"/>
    </source>
</evidence>
<dbReference type="RefSeq" id="WP_184935086.1">
    <property type="nucleotide sequence ID" value="NZ_JACHJV010000001.1"/>
</dbReference>
<protein>
    <submittedName>
        <fullName evidence="2">Uncharacterized protein</fullName>
    </submittedName>
</protein>
<organism evidence="2 3">
    <name type="scientific">Kitasatospora kifunensis</name>
    <name type="common">Streptomyces kifunensis</name>
    <dbReference type="NCBI Taxonomy" id="58351"/>
    <lineage>
        <taxon>Bacteria</taxon>
        <taxon>Bacillati</taxon>
        <taxon>Actinomycetota</taxon>
        <taxon>Actinomycetes</taxon>
        <taxon>Kitasatosporales</taxon>
        <taxon>Streptomycetaceae</taxon>
        <taxon>Kitasatospora</taxon>
    </lineage>
</organism>
<sequence>MTTDTRARSGPYAPGVDAPRTAKSRPHTKTGAWARSEPWPRAEAGAGAGPGTPTTTEHPQGDT</sequence>